<accession>A0A8J5K3Z8</accession>
<name>A0A8J5K3Z8_HOMAM</name>
<keyword evidence="2" id="KW-1185">Reference proteome</keyword>
<protein>
    <submittedName>
        <fullName evidence="1">Uncharacterized protein</fullName>
    </submittedName>
</protein>
<evidence type="ECO:0000313" key="2">
    <source>
        <dbReference type="Proteomes" id="UP000747542"/>
    </source>
</evidence>
<proteinExistence type="predicted"/>
<dbReference type="Proteomes" id="UP000747542">
    <property type="component" value="Unassembled WGS sequence"/>
</dbReference>
<dbReference type="EMBL" id="JAHLQT010022185">
    <property type="protein sequence ID" value="KAG7166690.1"/>
    <property type="molecule type" value="Genomic_DNA"/>
</dbReference>
<sequence>MLDDVKTDGENDVVSLQALPFVNLVMPDAEMSPAGILSPLFQPGRQPDGTIWWITGTTVIGLEANI</sequence>
<reference evidence="1" key="1">
    <citation type="journal article" date="2021" name="Sci. Adv.">
        <title>The American lobster genome reveals insights on longevity, neural, and immune adaptations.</title>
        <authorList>
            <person name="Polinski J.M."/>
            <person name="Zimin A.V."/>
            <person name="Clark K.F."/>
            <person name="Kohn A.B."/>
            <person name="Sadowski N."/>
            <person name="Timp W."/>
            <person name="Ptitsyn A."/>
            <person name="Khanna P."/>
            <person name="Romanova D.Y."/>
            <person name="Williams P."/>
            <person name="Greenwood S.J."/>
            <person name="Moroz L.L."/>
            <person name="Walt D.R."/>
            <person name="Bodnar A.G."/>
        </authorList>
    </citation>
    <scope>NUCLEOTIDE SEQUENCE</scope>
    <source>
        <strain evidence="1">GMGI-L3</strain>
    </source>
</reference>
<comment type="caution">
    <text evidence="1">The sequence shown here is derived from an EMBL/GenBank/DDBJ whole genome shotgun (WGS) entry which is preliminary data.</text>
</comment>
<gene>
    <name evidence="1" type="ORF">Hamer_G010320</name>
</gene>
<evidence type="ECO:0000313" key="1">
    <source>
        <dbReference type="EMBL" id="KAG7166690.1"/>
    </source>
</evidence>
<dbReference type="AlphaFoldDB" id="A0A8J5K3Z8"/>
<organism evidence="1 2">
    <name type="scientific">Homarus americanus</name>
    <name type="common">American lobster</name>
    <dbReference type="NCBI Taxonomy" id="6706"/>
    <lineage>
        <taxon>Eukaryota</taxon>
        <taxon>Metazoa</taxon>
        <taxon>Ecdysozoa</taxon>
        <taxon>Arthropoda</taxon>
        <taxon>Crustacea</taxon>
        <taxon>Multicrustacea</taxon>
        <taxon>Malacostraca</taxon>
        <taxon>Eumalacostraca</taxon>
        <taxon>Eucarida</taxon>
        <taxon>Decapoda</taxon>
        <taxon>Pleocyemata</taxon>
        <taxon>Astacidea</taxon>
        <taxon>Nephropoidea</taxon>
        <taxon>Nephropidae</taxon>
        <taxon>Homarus</taxon>
    </lineage>
</organism>